<feature type="coiled-coil region" evidence="3">
    <location>
        <begin position="133"/>
        <end position="198"/>
    </location>
</feature>
<dbReference type="Pfam" id="PF25944">
    <property type="entry name" value="Beta-barrel_RND"/>
    <property type="match status" value="1"/>
</dbReference>
<dbReference type="GO" id="GO:0005886">
    <property type="term" value="C:plasma membrane"/>
    <property type="evidence" value="ECO:0007669"/>
    <property type="project" value="TreeGrafter"/>
</dbReference>
<dbReference type="InterPro" id="IPR058625">
    <property type="entry name" value="MdtA-like_BSH"/>
</dbReference>
<dbReference type="InterPro" id="IPR006143">
    <property type="entry name" value="RND_pump_MFP"/>
</dbReference>
<evidence type="ECO:0000313" key="5">
    <source>
        <dbReference type="EMBL" id="TWU44027.1"/>
    </source>
</evidence>
<dbReference type="InterPro" id="IPR017896">
    <property type="entry name" value="4Fe4S_Fe-S-bd"/>
</dbReference>
<dbReference type="AlphaFoldDB" id="A0A5C6E7T9"/>
<proteinExistence type="inferred from homology"/>
<dbReference type="GO" id="GO:0046677">
    <property type="term" value="P:response to antibiotic"/>
    <property type="evidence" value="ECO:0007669"/>
    <property type="project" value="TreeGrafter"/>
</dbReference>
<keyword evidence="3" id="KW-0175">Coiled coil</keyword>
<evidence type="ECO:0000313" key="6">
    <source>
        <dbReference type="Proteomes" id="UP000315471"/>
    </source>
</evidence>
<dbReference type="OrthoDB" id="9816569at2"/>
<dbReference type="Pfam" id="PF25876">
    <property type="entry name" value="HH_MFP_RND"/>
    <property type="match status" value="1"/>
</dbReference>
<dbReference type="EMBL" id="SJPY01000002">
    <property type="protein sequence ID" value="TWU44027.1"/>
    <property type="molecule type" value="Genomic_DNA"/>
</dbReference>
<dbReference type="PANTHER" id="PTHR30158">
    <property type="entry name" value="ACRA/E-RELATED COMPONENT OF DRUG EFFLUX TRANSPORTER"/>
    <property type="match status" value="1"/>
</dbReference>
<dbReference type="GO" id="GO:0030313">
    <property type="term" value="C:cell envelope"/>
    <property type="evidence" value="ECO:0007669"/>
    <property type="project" value="UniProtKB-SubCell"/>
</dbReference>
<name>A0A5C6E7T9_9BACT</name>
<organism evidence="5 6">
    <name type="scientific">Novipirellula aureliae</name>
    <dbReference type="NCBI Taxonomy" id="2527966"/>
    <lineage>
        <taxon>Bacteria</taxon>
        <taxon>Pseudomonadati</taxon>
        <taxon>Planctomycetota</taxon>
        <taxon>Planctomycetia</taxon>
        <taxon>Pirellulales</taxon>
        <taxon>Pirellulaceae</taxon>
        <taxon>Novipirellula</taxon>
    </lineage>
</organism>
<dbReference type="Pfam" id="PF25917">
    <property type="entry name" value="BSH_RND"/>
    <property type="match status" value="1"/>
</dbReference>
<gene>
    <name evidence="5" type="primary">bepF_3</name>
    <name evidence="5" type="ORF">Q31b_15620</name>
</gene>
<protein>
    <submittedName>
        <fullName evidence="5">Efflux pump periplasmic linker BepF</fullName>
    </submittedName>
</protein>
<evidence type="ECO:0000256" key="2">
    <source>
        <dbReference type="ARBA" id="ARBA00009477"/>
    </source>
</evidence>
<keyword evidence="6" id="KW-1185">Reference proteome</keyword>
<dbReference type="InterPro" id="IPR058627">
    <property type="entry name" value="MdtA-like_C"/>
</dbReference>
<dbReference type="Gene3D" id="2.40.420.20">
    <property type="match status" value="1"/>
</dbReference>
<accession>A0A5C6E7T9</accession>
<feature type="domain" description="4Fe-4S ferredoxin-type" evidence="4">
    <location>
        <begin position="12"/>
        <end position="43"/>
    </location>
</feature>
<evidence type="ECO:0000256" key="3">
    <source>
        <dbReference type="SAM" id="Coils"/>
    </source>
</evidence>
<evidence type="ECO:0000259" key="4">
    <source>
        <dbReference type="PROSITE" id="PS51379"/>
    </source>
</evidence>
<dbReference type="RefSeq" id="WP_146599063.1">
    <property type="nucleotide sequence ID" value="NZ_SJPY01000002.1"/>
</dbReference>
<dbReference type="NCBIfam" id="TIGR01730">
    <property type="entry name" value="RND_mfp"/>
    <property type="match status" value="1"/>
</dbReference>
<evidence type="ECO:0000256" key="1">
    <source>
        <dbReference type="ARBA" id="ARBA00004196"/>
    </source>
</evidence>
<dbReference type="PROSITE" id="PS51379">
    <property type="entry name" value="4FE4S_FER_2"/>
    <property type="match status" value="1"/>
</dbReference>
<comment type="caution">
    <text evidence="5">The sequence shown here is derived from an EMBL/GenBank/DDBJ whole genome shotgun (WGS) entry which is preliminary data.</text>
</comment>
<dbReference type="Gene3D" id="1.10.287.470">
    <property type="entry name" value="Helix hairpin bin"/>
    <property type="match status" value="3"/>
</dbReference>
<dbReference type="Pfam" id="PF25967">
    <property type="entry name" value="RND-MFP_C"/>
    <property type="match status" value="1"/>
</dbReference>
<comment type="subcellular location">
    <subcellularLocation>
        <location evidence="1">Cell envelope</location>
    </subcellularLocation>
</comment>
<dbReference type="Gene3D" id="2.40.50.100">
    <property type="match status" value="2"/>
</dbReference>
<dbReference type="GO" id="GO:0022857">
    <property type="term" value="F:transmembrane transporter activity"/>
    <property type="evidence" value="ECO:0007669"/>
    <property type="project" value="InterPro"/>
</dbReference>
<comment type="similarity">
    <text evidence="2">Belongs to the membrane fusion protein (MFP) (TC 8.A.1) family.</text>
</comment>
<sequence length="466" mass="50953">MKKRFTYDDILARLAVTRLRCPGKCPGKCTGKCPGRCIVLCIGLCICFIGGCQAKQTGPPPTPPPPSVSVALPVEKEIVEWDTFTGRLEAVNLVEVRSRVGGYLDSVHFEEGQFVNEEDLLFIVDPRPFEAEVRMAEAAIEEAEARFEQSKAQLAQARASKESMLAEIEYARTQYNRYKELNARNAASESDLEQARSVFLKAQAGVESADASIALANASIATAAASIATSKAAKNEAALNLEYTNIKAPISGRISRRYVTEGNLISGGSQQSTLLTTIVSLDPIYFVFDASEQQVLRLQRLSQGGVRVSARDARYPVFLSLADEDSFSRRGYIDFVDNRFDEGTATMTARAEFSNKDHFLTPGMFGKLQIAKTKPFKTLLVPDSAIGTDQTEQFVYVLSEDNQAIRKVVETGPLALGLRVIRNGIEPTDRVVVVGLQRVRLGMPLDPEPVTIEAEEDPFTGGDVAP</sequence>
<dbReference type="PANTHER" id="PTHR30158:SF10">
    <property type="entry name" value="CATION EFFLUX PUMP"/>
    <property type="match status" value="1"/>
</dbReference>
<dbReference type="InterPro" id="IPR058624">
    <property type="entry name" value="MdtA-like_HH"/>
</dbReference>
<reference evidence="5 6" key="1">
    <citation type="submission" date="2019-02" db="EMBL/GenBank/DDBJ databases">
        <title>Deep-cultivation of Planctomycetes and their phenomic and genomic characterization uncovers novel biology.</title>
        <authorList>
            <person name="Wiegand S."/>
            <person name="Jogler M."/>
            <person name="Boedeker C."/>
            <person name="Pinto D."/>
            <person name="Vollmers J."/>
            <person name="Rivas-Marin E."/>
            <person name="Kohn T."/>
            <person name="Peeters S.H."/>
            <person name="Heuer A."/>
            <person name="Rast P."/>
            <person name="Oberbeckmann S."/>
            <person name="Bunk B."/>
            <person name="Jeske O."/>
            <person name="Meyerdierks A."/>
            <person name="Storesund J.E."/>
            <person name="Kallscheuer N."/>
            <person name="Luecker S."/>
            <person name="Lage O.M."/>
            <person name="Pohl T."/>
            <person name="Merkel B.J."/>
            <person name="Hornburger P."/>
            <person name="Mueller R.-W."/>
            <person name="Bruemmer F."/>
            <person name="Labrenz M."/>
            <person name="Spormann A.M."/>
            <person name="Op Den Camp H."/>
            <person name="Overmann J."/>
            <person name="Amann R."/>
            <person name="Jetten M.S.M."/>
            <person name="Mascher T."/>
            <person name="Medema M.H."/>
            <person name="Devos D.P."/>
            <person name="Kaster A.-K."/>
            <person name="Ovreas L."/>
            <person name="Rohde M."/>
            <person name="Galperin M.Y."/>
            <person name="Jogler C."/>
        </authorList>
    </citation>
    <scope>NUCLEOTIDE SEQUENCE [LARGE SCALE GENOMIC DNA]</scope>
    <source>
        <strain evidence="5 6">Q31b</strain>
    </source>
</reference>
<dbReference type="Proteomes" id="UP000315471">
    <property type="component" value="Unassembled WGS sequence"/>
</dbReference>
<dbReference type="Gene3D" id="2.40.30.170">
    <property type="match status" value="1"/>
</dbReference>
<dbReference type="InterPro" id="IPR058626">
    <property type="entry name" value="MdtA-like_b-barrel"/>
</dbReference>
<dbReference type="SUPFAM" id="SSF111369">
    <property type="entry name" value="HlyD-like secretion proteins"/>
    <property type="match status" value="2"/>
</dbReference>